<evidence type="ECO:0000313" key="2">
    <source>
        <dbReference type="Proteomes" id="UP001152561"/>
    </source>
</evidence>
<keyword evidence="2" id="KW-1185">Reference proteome</keyword>
<reference evidence="2" key="1">
    <citation type="journal article" date="2023" name="Proc. Natl. Acad. Sci. U.S.A.">
        <title>Genomic and structural basis for evolution of tropane alkaloid biosynthesis.</title>
        <authorList>
            <person name="Wanga Y.-J."/>
            <person name="Taina T."/>
            <person name="Yua J.-Y."/>
            <person name="Lia J."/>
            <person name="Xua B."/>
            <person name="Chenc J."/>
            <person name="D'Auriad J.C."/>
            <person name="Huanga J.-P."/>
            <person name="Huanga S.-X."/>
        </authorList>
    </citation>
    <scope>NUCLEOTIDE SEQUENCE [LARGE SCALE GENOMIC DNA]</scope>
    <source>
        <strain evidence="2">cv. KIB-2019</strain>
    </source>
</reference>
<sequence length="213" mass="24330">MNPSRWIDLMHKSKKTSPSIMCDSKACLDHDVFAIMWGPTIAAISVLFDHAEHEDVYQTCIDGFLVKQRFQMCHHLEDVLDDLVVSLLMQLMTQASYDPRHGKPLPNSLSIAHLQSVGTPRRSSGLMGRFSQLLYIDTEEPRSQPTEQQLAAHQRTLQTIQKCQIDTIFTESKFLLADSLLRLARAFIWAAGRPRRVVVPPRMKIPRFSAWNC</sequence>
<gene>
    <name evidence="1" type="ORF">K7X08_021204</name>
</gene>
<accession>A0A9Q1R8V7</accession>
<dbReference type="AlphaFoldDB" id="A0A9Q1R8V7"/>
<dbReference type="PANTHER" id="PTHR10663">
    <property type="entry name" value="GUANYL-NUCLEOTIDE EXCHANGE FACTOR"/>
    <property type="match status" value="1"/>
</dbReference>
<proteinExistence type="predicted"/>
<comment type="caution">
    <text evidence="1">The sequence shown here is derived from an EMBL/GenBank/DDBJ whole genome shotgun (WGS) entry which is preliminary data.</text>
</comment>
<protein>
    <submittedName>
        <fullName evidence="1">Uncharacterized protein</fullName>
    </submittedName>
</protein>
<name>A0A9Q1R8V7_9SOLA</name>
<organism evidence="1 2">
    <name type="scientific">Anisodus acutangulus</name>
    <dbReference type="NCBI Taxonomy" id="402998"/>
    <lineage>
        <taxon>Eukaryota</taxon>
        <taxon>Viridiplantae</taxon>
        <taxon>Streptophyta</taxon>
        <taxon>Embryophyta</taxon>
        <taxon>Tracheophyta</taxon>
        <taxon>Spermatophyta</taxon>
        <taxon>Magnoliopsida</taxon>
        <taxon>eudicotyledons</taxon>
        <taxon>Gunneridae</taxon>
        <taxon>Pentapetalae</taxon>
        <taxon>asterids</taxon>
        <taxon>lamiids</taxon>
        <taxon>Solanales</taxon>
        <taxon>Solanaceae</taxon>
        <taxon>Solanoideae</taxon>
        <taxon>Hyoscyameae</taxon>
        <taxon>Anisodus</taxon>
    </lineage>
</organism>
<dbReference type="Proteomes" id="UP001152561">
    <property type="component" value="Unassembled WGS sequence"/>
</dbReference>
<dbReference type="OrthoDB" id="430364at2759"/>
<dbReference type="PANTHER" id="PTHR10663:SF388">
    <property type="entry name" value="GOLGI-SPECIFIC BREFELDIN A-RESISTANCE GUANINE NUCLEOTIDE EXCHANGE FACTOR 1"/>
    <property type="match status" value="1"/>
</dbReference>
<dbReference type="EMBL" id="JAJAGQ010000012">
    <property type="protein sequence ID" value="KAJ8547968.1"/>
    <property type="molecule type" value="Genomic_DNA"/>
</dbReference>
<evidence type="ECO:0000313" key="1">
    <source>
        <dbReference type="EMBL" id="KAJ8547968.1"/>
    </source>
</evidence>